<evidence type="ECO:0000256" key="3">
    <source>
        <dbReference type="ARBA" id="ARBA00022737"/>
    </source>
</evidence>
<dbReference type="Pfam" id="PF00241">
    <property type="entry name" value="Cofilin_ADF"/>
    <property type="match status" value="1"/>
</dbReference>
<keyword evidence="2" id="KW-0479">Metal-binding</keyword>
<dbReference type="InterPro" id="IPR036875">
    <property type="entry name" value="Znf_CCHC_sf"/>
</dbReference>
<dbReference type="EnsemblPlants" id="evm.model.05.427">
    <property type="protein sequence ID" value="cds.evm.model.05.427"/>
    <property type="gene ID" value="evm.TU.05.427"/>
</dbReference>
<dbReference type="Proteomes" id="UP000596661">
    <property type="component" value="Chromosome 5"/>
</dbReference>
<evidence type="ECO:0000256" key="7">
    <source>
        <dbReference type="PROSITE-ProRule" id="PRU00047"/>
    </source>
</evidence>
<keyword evidence="6" id="KW-0009">Actin-binding</keyword>
<dbReference type="Pfam" id="PF00098">
    <property type="entry name" value="zf-CCHC"/>
    <property type="match status" value="2"/>
</dbReference>
<dbReference type="SUPFAM" id="SSF57756">
    <property type="entry name" value="Retrovirus zinc finger-like domains"/>
    <property type="match status" value="2"/>
</dbReference>
<feature type="domain" description="CCHC-type" evidence="9">
    <location>
        <begin position="331"/>
        <end position="346"/>
    </location>
</feature>
<dbReference type="GO" id="GO:0030042">
    <property type="term" value="P:actin filament depolymerization"/>
    <property type="evidence" value="ECO:0007669"/>
    <property type="project" value="InterPro"/>
</dbReference>
<dbReference type="InterPro" id="IPR017904">
    <property type="entry name" value="ADF/Cofilin"/>
</dbReference>
<dbReference type="Gramene" id="evm.model.05.427">
    <property type="protein sequence ID" value="cds.evm.model.05.427"/>
    <property type="gene ID" value="evm.TU.05.427"/>
</dbReference>
<dbReference type="CDD" id="cd11286">
    <property type="entry name" value="ADF_cofilin_like"/>
    <property type="match status" value="1"/>
</dbReference>
<reference evidence="11" key="2">
    <citation type="submission" date="2021-03" db="UniProtKB">
        <authorList>
            <consortium name="EnsemblPlants"/>
        </authorList>
    </citation>
    <scope>IDENTIFICATION</scope>
</reference>
<dbReference type="Gene3D" id="4.10.60.10">
    <property type="entry name" value="Zinc finger, CCHC-type"/>
    <property type="match status" value="2"/>
</dbReference>
<dbReference type="PROSITE" id="PS51263">
    <property type="entry name" value="ADF_H"/>
    <property type="match status" value="1"/>
</dbReference>
<organism evidence="11 12">
    <name type="scientific">Cannabis sativa</name>
    <name type="common">Hemp</name>
    <name type="synonym">Marijuana</name>
    <dbReference type="NCBI Taxonomy" id="3483"/>
    <lineage>
        <taxon>Eukaryota</taxon>
        <taxon>Viridiplantae</taxon>
        <taxon>Streptophyta</taxon>
        <taxon>Embryophyta</taxon>
        <taxon>Tracheophyta</taxon>
        <taxon>Spermatophyta</taxon>
        <taxon>Magnoliopsida</taxon>
        <taxon>eudicotyledons</taxon>
        <taxon>Gunneridae</taxon>
        <taxon>Pentapetalae</taxon>
        <taxon>rosids</taxon>
        <taxon>fabids</taxon>
        <taxon>Rosales</taxon>
        <taxon>Cannabaceae</taxon>
        <taxon>Cannabis</taxon>
    </lineage>
</organism>
<feature type="compositionally biased region" description="Basic residues" evidence="8">
    <location>
        <begin position="237"/>
        <end position="248"/>
    </location>
</feature>
<dbReference type="PANTHER" id="PTHR47798">
    <property type="entry name" value="OS04G0555800 PROTEIN"/>
    <property type="match status" value="1"/>
</dbReference>
<protein>
    <submittedName>
        <fullName evidence="11">Uncharacterized protein</fullName>
    </submittedName>
</protein>
<dbReference type="EMBL" id="UZAU01000422">
    <property type="status" value="NOT_ANNOTATED_CDS"/>
    <property type="molecule type" value="Genomic_DNA"/>
</dbReference>
<feature type="compositionally biased region" description="Pro residues" evidence="8">
    <location>
        <begin position="223"/>
        <end position="232"/>
    </location>
</feature>
<evidence type="ECO:0000256" key="1">
    <source>
        <dbReference type="ARBA" id="ARBA00006844"/>
    </source>
</evidence>
<dbReference type="Gene3D" id="3.40.20.10">
    <property type="entry name" value="Severin"/>
    <property type="match status" value="1"/>
</dbReference>
<dbReference type="FunFam" id="4.10.60.10:FF:000091">
    <property type="entry name" value="Zinc finger CCHC-type-containing 9"/>
    <property type="match status" value="1"/>
</dbReference>
<dbReference type="SMART" id="SM00102">
    <property type="entry name" value="ADF"/>
    <property type="match status" value="1"/>
</dbReference>
<keyword evidence="3" id="KW-0677">Repeat</keyword>
<evidence type="ECO:0000256" key="8">
    <source>
        <dbReference type="SAM" id="MobiDB-lite"/>
    </source>
</evidence>
<dbReference type="SUPFAM" id="SSF55753">
    <property type="entry name" value="Actin depolymerizing proteins"/>
    <property type="match status" value="1"/>
</dbReference>
<evidence type="ECO:0000256" key="2">
    <source>
        <dbReference type="ARBA" id="ARBA00022723"/>
    </source>
</evidence>
<evidence type="ECO:0000313" key="12">
    <source>
        <dbReference type="Proteomes" id="UP000596661"/>
    </source>
</evidence>
<sequence length="602" mass="68503">MKALLFHKGISKAIDPTQLAKIIDEKIKRDIESKAHSAILLSLGDKVLREVLDKATTSRLWIKLASINLKKSLACKLYLKKKLYAMKMDESKELRSHLDEFNKIVLDLNNIGFKIEEEDQAIILLISLPKIYEHFVETILGRTYKREFKNKHRSDSQTKTKSKFKSGKIYYYYNKERHFQDECRALKPRMPEAKVEKEYQIKMVSKRQKEARKKFKAENPGLFPKPEPTPPNDPDKVKKKKFKRKKKVESKAPADGSRPIKKGLRKHPLRVPGMKPGESCFICKGKDHIAKLCPQKAQWEKNKICLLCRGRGHSLKNCPNKNDETVDIKMCYNCGESGHSLDKCPEPLQDGGTKFATCFICNETGHLSKNCPKNSHGIYPKGGSCKLCNGVTHLAKDCPTKNQRTHDSAVASKAIRASTEGRPRGQVIKFTSGDDLEDDFTAEDKNGGKKTSLRNQYRVLLLIPKKANAASGMAVSDECKLKFLELKTKRNYRFIVFKIENQEVVVEKLGSPGDSYDAFTDSLPANECRYAVYDFDFTTDENCQKSKIFFVAWSPDTSRVRSKMVYASSKDRFKRELDGIQVELQATDPSEISLDIVKGRAL</sequence>
<keyword evidence="5" id="KW-0862">Zinc</keyword>
<evidence type="ECO:0000259" key="9">
    <source>
        <dbReference type="PROSITE" id="PS50158"/>
    </source>
</evidence>
<keyword evidence="4 7" id="KW-0863">Zinc-finger</keyword>
<dbReference type="Pfam" id="PF14223">
    <property type="entry name" value="Retrotran_gag_2"/>
    <property type="match status" value="1"/>
</dbReference>
<reference evidence="11" key="1">
    <citation type="submission" date="2018-11" db="EMBL/GenBank/DDBJ databases">
        <authorList>
            <person name="Grassa J C."/>
        </authorList>
    </citation>
    <scope>NUCLEOTIDE SEQUENCE [LARGE SCALE GENOMIC DNA]</scope>
</reference>
<name>A0A803PQD5_CANSA</name>
<feature type="domain" description="CCHC-type" evidence="9">
    <location>
        <begin position="358"/>
        <end position="373"/>
    </location>
</feature>
<dbReference type="PROSITE" id="PS50158">
    <property type="entry name" value="ZF_CCHC"/>
    <property type="match status" value="2"/>
</dbReference>
<keyword evidence="12" id="KW-1185">Reference proteome</keyword>
<evidence type="ECO:0000256" key="6">
    <source>
        <dbReference type="ARBA" id="ARBA00023203"/>
    </source>
</evidence>
<dbReference type="GO" id="GO:0003676">
    <property type="term" value="F:nucleic acid binding"/>
    <property type="evidence" value="ECO:0007669"/>
    <property type="project" value="InterPro"/>
</dbReference>
<dbReference type="OMA" id="QRTHDSA"/>
<feature type="compositionally biased region" description="Basic residues" evidence="8">
    <location>
        <begin position="259"/>
        <end position="269"/>
    </location>
</feature>
<dbReference type="GO" id="GO:0015629">
    <property type="term" value="C:actin cytoskeleton"/>
    <property type="evidence" value="ECO:0007669"/>
    <property type="project" value="InterPro"/>
</dbReference>
<accession>A0A803PQD5</accession>
<evidence type="ECO:0000256" key="4">
    <source>
        <dbReference type="ARBA" id="ARBA00022771"/>
    </source>
</evidence>
<feature type="domain" description="ADF-H" evidence="10">
    <location>
        <begin position="472"/>
        <end position="602"/>
    </location>
</feature>
<dbReference type="PANTHER" id="PTHR47798:SF2">
    <property type="entry name" value="CCHC-TYPE DOMAIN-CONTAINING PROTEIN"/>
    <property type="match status" value="1"/>
</dbReference>
<evidence type="ECO:0000256" key="5">
    <source>
        <dbReference type="ARBA" id="ARBA00022833"/>
    </source>
</evidence>
<dbReference type="InterPro" id="IPR029006">
    <property type="entry name" value="ADF-H/Gelsolin-like_dom_sf"/>
</dbReference>
<comment type="similarity">
    <text evidence="1">Belongs to the actin-binding proteins ADF family.</text>
</comment>
<dbReference type="GO" id="GO:0008270">
    <property type="term" value="F:zinc ion binding"/>
    <property type="evidence" value="ECO:0007669"/>
    <property type="project" value="UniProtKB-KW"/>
</dbReference>
<evidence type="ECO:0000313" key="11">
    <source>
        <dbReference type="EnsemblPlants" id="cds.evm.model.05.427"/>
    </source>
</evidence>
<dbReference type="SMART" id="SM00343">
    <property type="entry name" value="ZnF_C2HC"/>
    <property type="match status" value="5"/>
</dbReference>
<proteinExistence type="inferred from homology"/>
<evidence type="ECO:0000259" key="10">
    <source>
        <dbReference type="PROSITE" id="PS51263"/>
    </source>
</evidence>
<dbReference type="InterPro" id="IPR001878">
    <property type="entry name" value="Znf_CCHC"/>
</dbReference>
<dbReference type="InterPro" id="IPR002108">
    <property type="entry name" value="ADF-H"/>
</dbReference>
<dbReference type="GO" id="GO:0003779">
    <property type="term" value="F:actin binding"/>
    <property type="evidence" value="ECO:0007669"/>
    <property type="project" value="UniProtKB-KW"/>
</dbReference>
<feature type="region of interest" description="Disordered" evidence="8">
    <location>
        <begin position="208"/>
        <end position="269"/>
    </location>
</feature>
<dbReference type="AlphaFoldDB" id="A0A803PQD5"/>
<dbReference type="FunFam" id="3.40.20.10:FF:000025">
    <property type="entry name" value="Actin-depolymerizing factor 2"/>
    <property type="match status" value="1"/>
</dbReference>